<dbReference type="InterPro" id="IPR036236">
    <property type="entry name" value="Znf_C2H2_sf"/>
</dbReference>
<reference evidence="4" key="4">
    <citation type="journal article" date="1997" name="Mol. Biol. Evol.">
        <title>Selection on the protein-coding genes of the TBE1 family of transposable elements in the ciliates Oxytricha fallax and O. trifallax.</title>
        <authorList>
            <person name="Witherspoon D.J."/>
            <person name="Doak T.G."/>
            <person name="Williams K.R."/>
            <person name="Seegmiller A."/>
            <person name="Seger J."/>
            <person name="Herrick G."/>
        </authorList>
    </citation>
    <scope>NUCLEOTIDE SEQUENCE</scope>
</reference>
<sequence>MSANILRKTTALPSNQMRLTFGSNKKCDSCEMNSLKEQPELSLEVSVIQIEINNRKLMVNKCVGDREEEKVRNEVSMQAEEVEVYFCEKCERDFTHKSSWYRHMKVHKEAKPTVYLKHDKVDGKYDCFECHKQYSHTRDLKKHLLKAHKKEIEIEDQDTQLKLLNKRKAREPLQVADVQQASETEYVRIARNLLASEVTKIMIKIQYKKIPVLAQIDLDTSLQSYLILEDSYDKKVIQDHQYAYKVYPFNYLLSDDKYQMEFTNEYQVLTQSKFKECKYLIKLDAVLLAKDHVAFRLPLYEMTLRDFITEQRNHKQLALIATQTIQGIKELHKLGFVHRDLKPENIMLNFSPVRVAIIDFNRALRVEVSRLGTVMGTHGYYPEREDWRDGDFQWDVWAMAAIIIECDMPRNEYYSTRCEKDAKQRIKQFIDKTRVSQSMKQMAEQIIIKPNSRSDISIEQIELWLSKINFRPLPHDPKVHFE</sequence>
<evidence type="ECO:0000259" key="2">
    <source>
        <dbReference type="PROSITE" id="PS50011"/>
    </source>
</evidence>
<dbReference type="InterPro" id="IPR000719">
    <property type="entry name" value="Prot_kinase_dom"/>
</dbReference>
<dbReference type="EMBL" id="U85403">
    <property type="protein sequence ID" value="AAB42018.1"/>
    <property type="molecule type" value="Genomic_DNA"/>
</dbReference>
<dbReference type="Pfam" id="PF00096">
    <property type="entry name" value="zf-C2H2"/>
    <property type="match status" value="1"/>
</dbReference>
<dbReference type="Pfam" id="PF00069">
    <property type="entry name" value="Pkinase"/>
    <property type="match status" value="1"/>
</dbReference>
<dbReference type="GO" id="GO:0005524">
    <property type="term" value="F:ATP binding"/>
    <property type="evidence" value="ECO:0007669"/>
    <property type="project" value="InterPro"/>
</dbReference>
<dbReference type="SMART" id="SM00220">
    <property type="entry name" value="S_TKc"/>
    <property type="match status" value="1"/>
</dbReference>
<keyword evidence="1" id="KW-0862">Zinc</keyword>
<dbReference type="InterPro" id="IPR011009">
    <property type="entry name" value="Kinase-like_dom_sf"/>
</dbReference>
<dbReference type="Gene3D" id="1.10.510.10">
    <property type="entry name" value="Transferase(Phosphotransferase) domain 1"/>
    <property type="match status" value="1"/>
</dbReference>
<name>P90562_OXYFA</name>
<reference evidence="4" key="2">
    <citation type="journal article" date="1993" name="EMBO J.">
        <title>Developmental precise excision of Oxytricha trifallax telomere-bearing elements and formation of circles closed by a copy of the flanking target duplication.</title>
        <authorList>
            <person name="Williams K."/>
            <person name="Doak T.G."/>
            <person name="Herrick G."/>
        </authorList>
    </citation>
    <scope>NUCLEOTIDE SEQUENCE</scope>
</reference>
<dbReference type="GO" id="GO:0044773">
    <property type="term" value="P:mitotic DNA damage checkpoint signaling"/>
    <property type="evidence" value="ECO:0007669"/>
    <property type="project" value="TreeGrafter"/>
</dbReference>
<feature type="domain" description="C2H2-type" evidence="3">
    <location>
        <begin position="125"/>
        <end position="153"/>
    </location>
</feature>
<reference evidence="4" key="3">
    <citation type="journal article" date="1994" name="Proc. Natl. Acad. Sci. U.S.A.">
        <title>A proposed superfamily of transposase genes: transposon-like elements in ciliated protozoa and a common "D35E" motif.</title>
        <authorList>
            <person name="Doak T.G."/>
            <person name="Doerder F.P."/>
            <person name="Jahn C.L."/>
            <person name="Herrick G."/>
        </authorList>
    </citation>
    <scope>NUCLEOTIDE SEQUENCE</scope>
</reference>
<dbReference type="PROSITE" id="PS00108">
    <property type="entry name" value="PROTEIN_KINASE_ST"/>
    <property type="match status" value="1"/>
</dbReference>
<dbReference type="InterPro" id="IPR013087">
    <property type="entry name" value="Znf_C2H2_type"/>
</dbReference>
<keyword evidence="1" id="KW-0479">Metal-binding</keyword>
<dbReference type="PROSITE" id="PS50157">
    <property type="entry name" value="ZINC_FINGER_C2H2_2"/>
    <property type="match status" value="2"/>
</dbReference>
<dbReference type="InterPro" id="IPR008271">
    <property type="entry name" value="Ser/Thr_kinase_AS"/>
</dbReference>
<dbReference type="PROSITE" id="PS50011">
    <property type="entry name" value="PROTEIN_KINASE_DOM"/>
    <property type="match status" value="1"/>
</dbReference>
<evidence type="ECO:0000313" key="4">
    <source>
        <dbReference type="EMBL" id="AAB42018.1"/>
    </source>
</evidence>
<feature type="domain" description="Protein kinase" evidence="2">
    <location>
        <begin position="207"/>
        <end position="465"/>
    </location>
</feature>
<dbReference type="PANTHER" id="PTHR44167:SF24">
    <property type="entry name" value="SERINE_THREONINE-PROTEIN KINASE CHK2"/>
    <property type="match status" value="1"/>
</dbReference>
<evidence type="ECO:0000259" key="3">
    <source>
        <dbReference type="PROSITE" id="PS50157"/>
    </source>
</evidence>
<protein>
    <submittedName>
        <fullName evidence="4">57 kDa zinc finger-containing protein kinase</fullName>
    </submittedName>
</protein>
<reference evidence="4" key="1">
    <citation type="journal article" date="1985" name="Cell">
        <title>Mobile elements bounded by C4A4 telomeric repeats in Oxytricha fallax.</title>
        <authorList>
            <person name="Herrick G."/>
            <person name="Cartinhour S."/>
            <person name="Dawson D."/>
            <person name="Ang D."/>
            <person name="Sheets R."/>
            <person name="Lee A."/>
            <person name="Williams K."/>
        </authorList>
    </citation>
    <scope>NUCLEOTIDE SEQUENCE</scope>
</reference>
<keyword evidence="4" id="KW-0418">Kinase</keyword>
<dbReference type="SUPFAM" id="SSF56112">
    <property type="entry name" value="Protein kinase-like (PK-like)"/>
    <property type="match status" value="1"/>
</dbReference>
<proteinExistence type="predicted"/>
<dbReference type="Gene3D" id="3.30.160.60">
    <property type="entry name" value="Classic Zinc Finger"/>
    <property type="match status" value="1"/>
</dbReference>
<dbReference type="PANTHER" id="PTHR44167">
    <property type="entry name" value="OVARIAN-SPECIFIC SERINE/THREONINE-PROTEIN KINASE LOK-RELATED"/>
    <property type="match status" value="1"/>
</dbReference>
<dbReference type="SUPFAM" id="SSF57667">
    <property type="entry name" value="beta-beta-alpha zinc fingers"/>
    <property type="match status" value="1"/>
</dbReference>
<keyword evidence="1" id="KW-0863">Zinc-finger</keyword>
<dbReference type="GO" id="GO:0005634">
    <property type="term" value="C:nucleus"/>
    <property type="evidence" value="ECO:0007669"/>
    <property type="project" value="TreeGrafter"/>
</dbReference>
<dbReference type="GO" id="GO:0004674">
    <property type="term" value="F:protein serine/threonine kinase activity"/>
    <property type="evidence" value="ECO:0007669"/>
    <property type="project" value="TreeGrafter"/>
</dbReference>
<organism evidence="4">
    <name type="scientific">Oxytricha fallax</name>
    <dbReference type="NCBI Taxonomy" id="5944"/>
    <lineage>
        <taxon>Eukaryota</taxon>
        <taxon>Sar</taxon>
        <taxon>Alveolata</taxon>
        <taxon>Ciliophora</taxon>
        <taxon>Intramacronucleata</taxon>
        <taxon>Spirotrichea</taxon>
        <taxon>Stichotrichia</taxon>
        <taxon>Sporadotrichida</taxon>
        <taxon>Oxytrichidae</taxon>
        <taxon>Oxytrichinae</taxon>
        <taxon>Oxytricha</taxon>
    </lineage>
</organism>
<dbReference type="PROSITE" id="PS00028">
    <property type="entry name" value="ZINC_FINGER_C2H2_1"/>
    <property type="match status" value="2"/>
</dbReference>
<accession>P90562</accession>
<evidence type="ECO:0000256" key="1">
    <source>
        <dbReference type="PROSITE-ProRule" id="PRU00042"/>
    </source>
</evidence>
<dbReference type="GO" id="GO:0008270">
    <property type="term" value="F:zinc ion binding"/>
    <property type="evidence" value="ECO:0007669"/>
    <property type="project" value="UniProtKB-KW"/>
</dbReference>
<dbReference type="SMART" id="SM00355">
    <property type="entry name" value="ZnF_C2H2"/>
    <property type="match status" value="2"/>
</dbReference>
<keyword evidence="4" id="KW-0808">Transferase</keyword>
<dbReference type="AlphaFoldDB" id="P90562"/>
<feature type="domain" description="C2H2-type" evidence="3">
    <location>
        <begin position="85"/>
        <end position="112"/>
    </location>
</feature>